<keyword evidence="4" id="KW-1185">Reference proteome</keyword>
<name>A0A1I6HTF9_9EURY</name>
<keyword evidence="1" id="KW-0378">Hydrolase</keyword>
<dbReference type="InterPro" id="IPR013094">
    <property type="entry name" value="AB_hydrolase_3"/>
</dbReference>
<dbReference type="Gene3D" id="3.40.50.1820">
    <property type="entry name" value="alpha/beta hydrolase"/>
    <property type="match status" value="1"/>
</dbReference>
<dbReference type="EMBL" id="FOYT01000002">
    <property type="protein sequence ID" value="SFR57751.1"/>
    <property type="molecule type" value="Genomic_DNA"/>
</dbReference>
<gene>
    <name evidence="3" type="ORF">SAMN04487947_2480</name>
</gene>
<accession>A0A1I6HTF9</accession>
<evidence type="ECO:0000313" key="3">
    <source>
        <dbReference type="EMBL" id="SFR57751.1"/>
    </source>
</evidence>
<proteinExistence type="predicted"/>
<dbReference type="Pfam" id="PF07859">
    <property type="entry name" value="Abhydrolase_3"/>
    <property type="match status" value="1"/>
</dbReference>
<dbReference type="InterPro" id="IPR029058">
    <property type="entry name" value="AB_hydrolase_fold"/>
</dbReference>
<sequence>MDRRAPELDSDVADVVAAFEREGLPPWHSLSVESARRVEDEAFAPADPPDVERVRDLSVPGPHGAIPVRTYHPAPAETRDVLVFYHGGGWVLGTLDSVDEICRRLAARSGRLVVSVDYRLAPEHPFPEPLDDAFAAFEWACEFAASLGGSGNVAVGGTSAGGNLAAAVALRAAANATQGDGPTPTGQLLAYPITAQTFDTDSYEENADGPLLTRADMAWFRDHYLRSEVDRYSPFAAPVRADEELLAETPPACVVTAGFDPLRDEGTRYAVRLRGAGVDVAHQHYPSMVHGFLSLASEADAADEAFDRVVERLSEF</sequence>
<evidence type="ECO:0000259" key="2">
    <source>
        <dbReference type="Pfam" id="PF07859"/>
    </source>
</evidence>
<dbReference type="PANTHER" id="PTHR48081:SF8">
    <property type="entry name" value="ALPHA_BETA HYDROLASE FOLD-3 DOMAIN-CONTAINING PROTEIN-RELATED"/>
    <property type="match status" value="1"/>
</dbReference>
<dbReference type="PANTHER" id="PTHR48081">
    <property type="entry name" value="AB HYDROLASE SUPERFAMILY PROTEIN C4A8.06C"/>
    <property type="match status" value="1"/>
</dbReference>
<dbReference type="Proteomes" id="UP000198531">
    <property type="component" value="Unassembled WGS sequence"/>
</dbReference>
<dbReference type="RefSeq" id="WP_089808039.1">
    <property type="nucleotide sequence ID" value="NZ_FOYT01000002.1"/>
</dbReference>
<dbReference type="OrthoDB" id="33195at2157"/>
<reference evidence="4" key="1">
    <citation type="submission" date="2016-10" db="EMBL/GenBank/DDBJ databases">
        <authorList>
            <person name="Varghese N."/>
            <person name="Submissions S."/>
        </authorList>
    </citation>
    <scope>NUCLEOTIDE SEQUENCE [LARGE SCALE GENOMIC DNA]</scope>
    <source>
        <strain evidence="4">CGMCC 1.7736</strain>
    </source>
</reference>
<evidence type="ECO:0000313" key="4">
    <source>
        <dbReference type="Proteomes" id="UP000198531"/>
    </source>
</evidence>
<dbReference type="GO" id="GO:0016787">
    <property type="term" value="F:hydrolase activity"/>
    <property type="evidence" value="ECO:0007669"/>
    <property type="project" value="UniProtKB-KW"/>
</dbReference>
<feature type="domain" description="Alpha/beta hydrolase fold-3" evidence="2">
    <location>
        <begin position="82"/>
        <end position="293"/>
    </location>
</feature>
<evidence type="ECO:0000256" key="1">
    <source>
        <dbReference type="ARBA" id="ARBA00022801"/>
    </source>
</evidence>
<dbReference type="InterPro" id="IPR050300">
    <property type="entry name" value="GDXG_lipolytic_enzyme"/>
</dbReference>
<dbReference type="STRING" id="553469.SAMN04487947_2480"/>
<organism evidence="3 4">
    <name type="scientific">Halogeometricum rufum</name>
    <dbReference type="NCBI Taxonomy" id="553469"/>
    <lineage>
        <taxon>Archaea</taxon>
        <taxon>Methanobacteriati</taxon>
        <taxon>Methanobacteriota</taxon>
        <taxon>Stenosarchaea group</taxon>
        <taxon>Halobacteria</taxon>
        <taxon>Halobacteriales</taxon>
        <taxon>Haloferacaceae</taxon>
        <taxon>Halogeometricum</taxon>
    </lineage>
</organism>
<protein>
    <submittedName>
        <fullName evidence="3">Acetyl esterase</fullName>
    </submittedName>
</protein>
<dbReference type="AlphaFoldDB" id="A0A1I6HTF9"/>
<dbReference type="SUPFAM" id="SSF53474">
    <property type="entry name" value="alpha/beta-Hydrolases"/>
    <property type="match status" value="1"/>
</dbReference>